<dbReference type="CDD" id="cd24152">
    <property type="entry name" value="ASKHA_NBD_ROK-like"/>
    <property type="match status" value="1"/>
</dbReference>
<reference evidence="2 3" key="1">
    <citation type="submission" date="2017-05" db="EMBL/GenBank/DDBJ databases">
        <title>Vagococcus spp. assemblies.</title>
        <authorList>
            <person name="Gulvik C.A."/>
        </authorList>
    </citation>
    <scope>NUCLEOTIDE SEQUENCE [LARGE SCALE GENOMIC DNA]</scope>
    <source>
        <strain evidence="2 3">NCFB 2777</strain>
    </source>
</reference>
<evidence type="ECO:0008006" key="4">
    <source>
        <dbReference type="Google" id="ProtNLM"/>
    </source>
</evidence>
<dbReference type="AlphaFoldDB" id="A0A429ZQS6"/>
<dbReference type="RefSeq" id="WP_126779280.1">
    <property type="nucleotide sequence ID" value="NZ_CAUQJP010000007.1"/>
</dbReference>
<accession>A0A429ZQS6</accession>
<keyword evidence="3" id="KW-1185">Reference proteome</keyword>
<sequence length="310" mass="33104">MKYYVGIDIGGTNIKYGLVTGSGQIVIDSHVKTANNGESIFAEINKIVTTYQKDYEVTAVGVSAPGIILDNGFMVTGGAIHDFYGINLKEELEIRLDLPVTVENDANCAALAEKWLGAGQDYHHLLAVVVGTGIGGGIIINDQLFRGGHATAGEFGFMMVEPIVNKDSRMATLSLTGSVGCGVVNKYGEAANLIESDYLNGEEIFALVGQGEALANQVVADFYDRLAIGIFNMAVSFDPEIILIGGAISGNQAFMAELTRRVHELKAQHRDMKTVTLPEIQPCQFLNQAGIIGATYKALLAQEKVGNDGK</sequence>
<dbReference type="SUPFAM" id="SSF53067">
    <property type="entry name" value="Actin-like ATPase domain"/>
    <property type="match status" value="1"/>
</dbReference>
<comment type="caution">
    <text evidence="2">The sequence shown here is derived from an EMBL/GenBank/DDBJ whole genome shotgun (WGS) entry which is preliminary data.</text>
</comment>
<dbReference type="InterPro" id="IPR043129">
    <property type="entry name" value="ATPase_NBD"/>
</dbReference>
<dbReference type="InterPro" id="IPR000600">
    <property type="entry name" value="ROK"/>
</dbReference>
<proteinExistence type="inferred from homology"/>
<organism evidence="2 3">
    <name type="scientific">Vagococcus salmoninarum</name>
    <dbReference type="NCBI Taxonomy" id="2739"/>
    <lineage>
        <taxon>Bacteria</taxon>
        <taxon>Bacillati</taxon>
        <taxon>Bacillota</taxon>
        <taxon>Bacilli</taxon>
        <taxon>Lactobacillales</taxon>
        <taxon>Enterococcaceae</taxon>
        <taxon>Vagococcus</taxon>
    </lineage>
</organism>
<comment type="similarity">
    <text evidence="1">Belongs to the ROK (NagC/XylR) family.</text>
</comment>
<dbReference type="PANTHER" id="PTHR18964">
    <property type="entry name" value="ROK (REPRESSOR, ORF, KINASE) FAMILY"/>
    <property type="match status" value="1"/>
</dbReference>
<dbReference type="GeneID" id="98568005"/>
<dbReference type="PANTHER" id="PTHR18964:SF165">
    <property type="entry name" value="BETA-GLUCOSIDE KINASE"/>
    <property type="match status" value="1"/>
</dbReference>
<dbReference type="OrthoDB" id="9795247at2"/>
<evidence type="ECO:0000313" key="2">
    <source>
        <dbReference type="EMBL" id="RST96037.1"/>
    </source>
</evidence>
<gene>
    <name evidence="2" type="ORF">CBF35_06460</name>
</gene>
<dbReference type="Pfam" id="PF00480">
    <property type="entry name" value="ROK"/>
    <property type="match status" value="1"/>
</dbReference>
<dbReference type="Gene3D" id="3.30.420.40">
    <property type="match status" value="2"/>
</dbReference>
<evidence type="ECO:0000313" key="3">
    <source>
        <dbReference type="Proteomes" id="UP000287239"/>
    </source>
</evidence>
<protein>
    <recommendedName>
        <fullName evidence="4">ROK family protein</fullName>
    </recommendedName>
</protein>
<evidence type="ECO:0000256" key="1">
    <source>
        <dbReference type="ARBA" id="ARBA00006479"/>
    </source>
</evidence>
<dbReference type="Proteomes" id="UP000287239">
    <property type="component" value="Unassembled WGS sequence"/>
</dbReference>
<name>A0A429ZQS6_9ENTE</name>
<dbReference type="EMBL" id="NGJU01000008">
    <property type="protein sequence ID" value="RST96037.1"/>
    <property type="molecule type" value="Genomic_DNA"/>
</dbReference>